<dbReference type="SUPFAM" id="SSF55874">
    <property type="entry name" value="ATPase domain of HSP90 chaperone/DNA topoisomerase II/histidine kinase"/>
    <property type="match status" value="1"/>
</dbReference>
<keyword evidence="4" id="KW-0418">Kinase</keyword>
<dbReference type="CDD" id="cd16936">
    <property type="entry name" value="HATPase_RsbW-like"/>
    <property type="match status" value="1"/>
</dbReference>
<feature type="domain" description="Histidine kinase/HSP90-like ATPase" evidence="2">
    <location>
        <begin position="202"/>
        <end position="313"/>
    </location>
</feature>
<keyword evidence="4" id="KW-0808">Transferase</keyword>
<dbReference type="Pfam" id="PF13581">
    <property type="entry name" value="HATPase_c_2"/>
    <property type="match status" value="1"/>
</dbReference>
<dbReference type="PANTHER" id="PTHR35526:SF3">
    <property type="entry name" value="ANTI-SIGMA-F FACTOR RSBW"/>
    <property type="match status" value="1"/>
</dbReference>
<dbReference type="InterPro" id="IPR047718">
    <property type="entry name" value="RsbA-like_anti_sig"/>
</dbReference>
<dbReference type="RefSeq" id="WP_062975956.1">
    <property type="nucleotide sequence ID" value="NZ_JAAXOS010000022.1"/>
</dbReference>
<name>A0A7X6R6Z4_9NOCA</name>
<evidence type="ECO:0000259" key="3">
    <source>
        <dbReference type="Pfam" id="PF14417"/>
    </source>
</evidence>
<evidence type="ECO:0000313" key="5">
    <source>
        <dbReference type="Proteomes" id="UP000540698"/>
    </source>
</evidence>
<dbReference type="Gene3D" id="3.30.565.10">
    <property type="entry name" value="Histidine kinase-like ATPase, C-terminal domain"/>
    <property type="match status" value="1"/>
</dbReference>
<dbReference type="Pfam" id="PF14417">
    <property type="entry name" value="MEDS"/>
    <property type="match status" value="1"/>
</dbReference>
<keyword evidence="1" id="KW-0723">Serine/threonine-protein kinase</keyword>
<organism evidence="4 5">
    <name type="scientific">Nocardia gamkensis</name>
    <dbReference type="NCBI Taxonomy" id="352869"/>
    <lineage>
        <taxon>Bacteria</taxon>
        <taxon>Bacillati</taxon>
        <taxon>Actinomycetota</taxon>
        <taxon>Actinomycetes</taxon>
        <taxon>Mycobacteriales</taxon>
        <taxon>Nocardiaceae</taxon>
        <taxon>Nocardia</taxon>
    </lineage>
</organism>
<dbReference type="Proteomes" id="UP000540698">
    <property type="component" value="Unassembled WGS sequence"/>
</dbReference>
<accession>A0A7X6R6Z4</accession>
<evidence type="ECO:0000313" key="4">
    <source>
        <dbReference type="EMBL" id="NKY30907.1"/>
    </source>
</evidence>
<dbReference type="InterPro" id="IPR036890">
    <property type="entry name" value="HATPase_C_sf"/>
</dbReference>
<comment type="caution">
    <text evidence="4">The sequence shown here is derived from an EMBL/GenBank/DDBJ whole genome shotgun (WGS) entry which is preliminary data.</text>
</comment>
<dbReference type="EMBL" id="JAAXOS010000022">
    <property type="protein sequence ID" value="NKY30907.1"/>
    <property type="molecule type" value="Genomic_DNA"/>
</dbReference>
<gene>
    <name evidence="4" type="ORF">HGB38_32570</name>
</gene>
<keyword evidence="5" id="KW-1185">Reference proteome</keyword>
<dbReference type="InterPro" id="IPR050267">
    <property type="entry name" value="Anti-sigma-factor_SerPK"/>
</dbReference>
<dbReference type="AlphaFoldDB" id="A0A7X6R6Z4"/>
<evidence type="ECO:0000256" key="1">
    <source>
        <dbReference type="ARBA" id="ARBA00022527"/>
    </source>
</evidence>
<dbReference type="InterPro" id="IPR003594">
    <property type="entry name" value="HATPase_dom"/>
</dbReference>
<reference evidence="4 5" key="1">
    <citation type="submission" date="2020-04" db="EMBL/GenBank/DDBJ databases">
        <title>MicrobeNet Type strains.</title>
        <authorList>
            <person name="Nicholson A.C."/>
        </authorList>
    </citation>
    <scope>NUCLEOTIDE SEQUENCE [LARGE SCALE GENOMIC DNA]</scope>
    <source>
        <strain evidence="4 5">DSM 44956</strain>
    </source>
</reference>
<sequence length="322" mass="34968">MSSVGAVSATSEPTDPFVHPALFYRDTEEYLAGTLGFIREGLANDEPVAVAVPGPNLALLRAELGSDASSVQLMDMTVEGRNPGRIIPGVLRAFADRHRSGRVRIIGEPIWAGRSSLEYPACAQHEALINAAFTGREVSILCPYDTARLSPEVLADAHATHPVLIDHTGRRTSDDYDPDHIVDVYNEPLPSAPPTATTIVFDATSLAHLRHVATEHARKAGIPEHRLIDLELVIAETTTNSVVHGGGNGTLRIWADDNQLCFQISDRGHITNPLAGRLPAQTYRPGGRGLLLVNQLTDLVRIHTARHGTTIQLHFDFDHELP</sequence>
<dbReference type="GO" id="GO:0004674">
    <property type="term" value="F:protein serine/threonine kinase activity"/>
    <property type="evidence" value="ECO:0007669"/>
    <property type="project" value="UniProtKB-KW"/>
</dbReference>
<proteinExistence type="predicted"/>
<evidence type="ECO:0000259" key="2">
    <source>
        <dbReference type="Pfam" id="PF13581"/>
    </source>
</evidence>
<dbReference type="PANTHER" id="PTHR35526">
    <property type="entry name" value="ANTI-SIGMA-F FACTOR RSBW-RELATED"/>
    <property type="match status" value="1"/>
</dbReference>
<dbReference type="NCBIfam" id="NF041045">
    <property type="entry name" value="RsbA_anti_sig"/>
    <property type="match status" value="1"/>
</dbReference>
<protein>
    <submittedName>
        <fullName evidence="4">Sensor histidine kinase</fullName>
    </submittedName>
</protein>
<dbReference type="InterPro" id="IPR025847">
    <property type="entry name" value="MEDS_domain"/>
</dbReference>
<feature type="domain" description="MEDS" evidence="3">
    <location>
        <begin position="19"/>
        <end position="162"/>
    </location>
</feature>